<gene>
    <name evidence="1" type="ORF">PUV54_16385</name>
</gene>
<protein>
    <submittedName>
        <fullName evidence="1">Uncharacterized protein</fullName>
    </submittedName>
</protein>
<evidence type="ECO:0000313" key="2">
    <source>
        <dbReference type="Proteomes" id="UP001214043"/>
    </source>
</evidence>
<reference evidence="1" key="1">
    <citation type="submission" date="2023-02" db="EMBL/GenBank/DDBJ databases">
        <title>Genome sequence of Hyphococcus flavus.</title>
        <authorList>
            <person name="Rong J.-C."/>
            <person name="Zhao Q."/>
            <person name="Yi M."/>
            <person name="Wu J.-Y."/>
        </authorList>
    </citation>
    <scope>NUCLEOTIDE SEQUENCE</scope>
    <source>
        <strain evidence="1">MCCC 1K03223</strain>
    </source>
</reference>
<dbReference type="KEGG" id="hfl:PUV54_16385"/>
<evidence type="ECO:0000313" key="1">
    <source>
        <dbReference type="EMBL" id="WDI31530.1"/>
    </source>
</evidence>
<accession>A0AAE9ZJA6</accession>
<organism evidence="1 2">
    <name type="scientific">Hyphococcus flavus</name>
    <dbReference type="NCBI Taxonomy" id="1866326"/>
    <lineage>
        <taxon>Bacteria</taxon>
        <taxon>Pseudomonadati</taxon>
        <taxon>Pseudomonadota</taxon>
        <taxon>Alphaproteobacteria</taxon>
        <taxon>Parvularculales</taxon>
        <taxon>Parvularculaceae</taxon>
        <taxon>Hyphococcus</taxon>
    </lineage>
</organism>
<dbReference type="EMBL" id="CP118166">
    <property type="protein sequence ID" value="WDI31530.1"/>
    <property type="molecule type" value="Genomic_DNA"/>
</dbReference>
<name>A0AAE9ZJA6_9PROT</name>
<keyword evidence="2" id="KW-1185">Reference proteome</keyword>
<dbReference type="AlphaFoldDB" id="A0AAE9ZJA6"/>
<dbReference type="RefSeq" id="WP_274493418.1">
    <property type="nucleotide sequence ID" value="NZ_CP118166.1"/>
</dbReference>
<sequence>MYIRFITPKRIASARGAADGIFDAAHLCWLDKANPVWLRKSIRDELDWFNENLRIPKRFGIVTRKSNRPYSGICWFRDGAHHCIQHSRLLCILLREAGTYTSQISTVEPGDIVYRDDLQIVAMPRMVTEVNWK</sequence>
<dbReference type="Proteomes" id="UP001214043">
    <property type="component" value="Chromosome"/>
</dbReference>
<proteinExistence type="predicted"/>